<gene>
    <name evidence="1" type="ORF">LTR77_004376</name>
</gene>
<dbReference type="EMBL" id="JAVRRT010000006">
    <property type="protein sequence ID" value="KAK5171232.1"/>
    <property type="molecule type" value="Genomic_DNA"/>
</dbReference>
<protein>
    <submittedName>
        <fullName evidence="1">Uncharacterized protein</fullName>
    </submittedName>
</protein>
<name>A0AAV9PFH9_9PEZI</name>
<reference evidence="1 2" key="1">
    <citation type="submission" date="2023-08" db="EMBL/GenBank/DDBJ databases">
        <title>Black Yeasts Isolated from many extreme environments.</title>
        <authorList>
            <person name="Coleine C."/>
            <person name="Stajich J.E."/>
            <person name="Selbmann L."/>
        </authorList>
    </citation>
    <scope>NUCLEOTIDE SEQUENCE [LARGE SCALE GENOMIC DNA]</scope>
    <source>
        <strain evidence="1 2">CCFEE 5935</strain>
    </source>
</reference>
<accession>A0AAV9PFH9</accession>
<dbReference type="AlphaFoldDB" id="A0AAV9PFH9"/>
<evidence type="ECO:0000313" key="2">
    <source>
        <dbReference type="Proteomes" id="UP001337655"/>
    </source>
</evidence>
<dbReference type="RefSeq" id="XP_064660260.1">
    <property type="nucleotide sequence ID" value="XM_064801630.1"/>
</dbReference>
<comment type="caution">
    <text evidence="1">The sequence shown here is derived from an EMBL/GenBank/DDBJ whole genome shotgun (WGS) entry which is preliminary data.</text>
</comment>
<keyword evidence="2" id="KW-1185">Reference proteome</keyword>
<organism evidence="1 2">
    <name type="scientific">Saxophila tyrrhenica</name>
    <dbReference type="NCBI Taxonomy" id="1690608"/>
    <lineage>
        <taxon>Eukaryota</taxon>
        <taxon>Fungi</taxon>
        <taxon>Dikarya</taxon>
        <taxon>Ascomycota</taxon>
        <taxon>Pezizomycotina</taxon>
        <taxon>Dothideomycetes</taxon>
        <taxon>Dothideomycetidae</taxon>
        <taxon>Mycosphaerellales</taxon>
        <taxon>Extremaceae</taxon>
        <taxon>Saxophila</taxon>
    </lineage>
</organism>
<sequence length="244" mass="28809">MKAHRRLLEEKGVGKEVLDRAKDLEYYDLDNLTEREDVISWFYLLDDDLEDFDVTESTRPTLAMLGLLKCKIETFDVDRKPNVLGEPRRHEILRKWIDGWCRTFVTHHPLKLYQPHFTRADINYAAVYAKLQYNEALLTYQELWQECLKADMIDVEATYHGDRSYPPPNLLIEKLLNPQDLVDFNKFDDETLKSLDWRVVDFEDAKAAEERKNFRYSIAVFAHNTRTIEAWTISLQDAQDSFPG</sequence>
<dbReference type="GeneID" id="89925722"/>
<dbReference type="Proteomes" id="UP001337655">
    <property type="component" value="Unassembled WGS sequence"/>
</dbReference>
<evidence type="ECO:0000313" key="1">
    <source>
        <dbReference type="EMBL" id="KAK5171232.1"/>
    </source>
</evidence>
<proteinExistence type="predicted"/>